<reference evidence="2 3" key="1">
    <citation type="submission" date="2017-09" db="EMBL/GenBank/DDBJ databases">
        <authorList>
            <person name="Lee N."/>
            <person name="Cho B.-K."/>
        </authorList>
    </citation>
    <scope>NUCLEOTIDE SEQUENCE [LARGE SCALE GENOMIC DNA]</scope>
    <source>
        <strain evidence="2 3">ATCC 27465</strain>
    </source>
</reference>
<dbReference type="GO" id="GO:0003700">
    <property type="term" value="F:DNA-binding transcription factor activity"/>
    <property type="evidence" value="ECO:0007669"/>
    <property type="project" value="InterPro"/>
</dbReference>
<dbReference type="InterPro" id="IPR039422">
    <property type="entry name" value="MarR/SlyA-like"/>
</dbReference>
<dbReference type="Gene3D" id="1.10.10.10">
    <property type="entry name" value="Winged helix-like DNA-binding domain superfamily/Winged helix DNA-binding domain"/>
    <property type="match status" value="1"/>
</dbReference>
<dbReference type="CDD" id="cd00090">
    <property type="entry name" value="HTH_ARSR"/>
    <property type="match status" value="1"/>
</dbReference>
<dbReference type="PANTHER" id="PTHR33164:SF57">
    <property type="entry name" value="MARR-FAMILY TRANSCRIPTIONAL REGULATOR"/>
    <property type="match status" value="1"/>
</dbReference>
<evidence type="ECO:0000259" key="1">
    <source>
        <dbReference type="PROSITE" id="PS50995"/>
    </source>
</evidence>
<dbReference type="EMBL" id="CP023690">
    <property type="protein sequence ID" value="QEV62771.1"/>
    <property type="molecule type" value="Genomic_DNA"/>
</dbReference>
<dbReference type="SUPFAM" id="SSF46785">
    <property type="entry name" value="Winged helix' DNA-binding domain"/>
    <property type="match status" value="1"/>
</dbReference>
<proteinExistence type="predicted"/>
<dbReference type="InterPro" id="IPR011991">
    <property type="entry name" value="ArsR-like_HTH"/>
</dbReference>
<dbReference type="AlphaFoldDB" id="A0A5P2XE66"/>
<accession>A0A5P2XE66</accession>
<dbReference type="SMART" id="SM00347">
    <property type="entry name" value="HTH_MARR"/>
    <property type="match status" value="1"/>
</dbReference>
<sequence>MLYCTTIAAGRETRDVPRGATRAGRRGREEAEAVADRGDAIEIIQREMTVFARRARATAARMHPELSLVSFTLLSHLEDQGGCRATDLAAHYTLDKSTISRQVAALEKAGLVERRQDPADHRVQVLHLTERGVGVLAQVTDSRRIAFHERLAGWSGPDLERFAEYLLRYNAGAEGGPGEGGAG</sequence>
<name>A0A5P2XE66_STRST</name>
<dbReference type="GO" id="GO:0006950">
    <property type="term" value="P:response to stress"/>
    <property type="evidence" value="ECO:0007669"/>
    <property type="project" value="TreeGrafter"/>
</dbReference>
<organism evidence="2 3">
    <name type="scientific">Streptomyces spectabilis</name>
    <dbReference type="NCBI Taxonomy" id="68270"/>
    <lineage>
        <taxon>Bacteria</taxon>
        <taxon>Bacillati</taxon>
        <taxon>Actinomycetota</taxon>
        <taxon>Actinomycetes</taxon>
        <taxon>Kitasatosporales</taxon>
        <taxon>Streptomycetaceae</taxon>
        <taxon>Streptomyces</taxon>
    </lineage>
</organism>
<feature type="domain" description="HTH marR-type" evidence="1">
    <location>
        <begin position="41"/>
        <end position="171"/>
    </location>
</feature>
<dbReference type="InterPro" id="IPR000835">
    <property type="entry name" value="HTH_MarR-typ"/>
</dbReference>
<dbReference type="PANTHER" id="PTHR33164">
    <property type="entry name" value="TRANSCRIPTIONAL REGULATOR, MARR FAMILY"/>
    <property type="match status" value="1"/>
</dbReference>
<dbReference type="KEGG" id="sspb:CP982_32055"/>
<dbReference type="Proteomes" id="UP000326505">
    <property type="component" value="Chromosome"/>
</dbReference>
<dbReference type="OrthoDB" id="4485201at2"/>
<gene>
    <name evidence="2" type="ORF">CP982_32055</name>
</gene>
<evidence type="ECO:0000313" key="2">
    <source>
        <dbReference type="EMBL" id="QEV62771.1"/>
    </source>
</evidence>
<protein>
    <submittedName>
        <fullName evidence="2">MarR family transcriptional regulator</fullName>
    </submittedName>
</protein>
<dbReference type="PROSITE" id="PS50995">
    <property type="entry name" value="HTH_MARR_2"/>
    <property type="match status" value="1"/>
</dbReference>
<dbReference type="InterPro" id="IPR036390">
    <property type="entry name" value="WH_DNA-bd_sf"/>
</dbReference>
<evidence type="ECO:0000313" key="3">
    <source>
        <dbReference type="Proteomes" id="UP000326505"/>
    </source>
</evidence>
<dbReference type="Pfam" id="PF01047">
    <property type="entry name" value="MarR"/>
    <property type="match status" value="1"/>
</dbReference>
<dbReference type="InterPro" id="IPR036388">
    <property type="entry name" value="WH-like_DNA-bd_sf"/>
</dbReference>